<protein>
    <submittedName>
        <fullName evidence="1">Uncharacterized protein</fullName>
    </submittedName>
</protein>
<evidence type="ECO:0000313" key="1">
    <source>
        <dbReference type="EMBL" id="CAD6199706.1"/>
    </source>
</evidence>
<name>A0A8S1HWA2_9PELO</name>
<gene>
    <name evidence="1" type="ORF">CAUJ_LOCUS15606</name>
</gene>
<sequence length="345" mass="39072">MRRSTCQSPSLDSISYSVLNSITTSGEHSKNPEGICTCDAEVGNVVIENMVNSILNWTPRVAPKETLVHGQNFALGDSHSRIGFSKSAIQRPLRSSTPIRPNKENCTPRKYIADRYEAEYERTRVWHSEEKQHAQKVIPIGHPFFSALRIQFMGQKWKAYLPNNDQVISLNKKQPKEVSTVVESRETDTTRLETSYELNELGRILDLARNQKSNEFEQSTTAASHAESGNPAFTVLSGKRQLDSNSYGDLENELKDLNELFARELKKDVDDNSRVESMIPFNKKELSYNPRQVVSEVSTASSISNAHDFLDHASPKRLYYSPSKGLVTSIWKWIKHRSSITNDGH</sequence>
<reference evidence="1" key="1">
    <citation type="submission" date="2020-10" db="EMBL/GenBank/DDBJ databases">
        <authorList>
            <person name="Kikuchi T."/>
        </authorList>
    </citation>
    <scope>NUCLEOTIDE SEQUENCE</scope>
    <source>
        <strain evidence="1">NKZ352</strain>
    </source>
</reference>
<accession>A0A8S1HWA2</accession>
<dbReference type="AlphaFoldDB" id="A0A8S1HWA2"/>
<proteinExistence type="predicted"/>
<dbReference type="Proteomes" id="UP000835052">
    <property type="component" value="Unassembled WGS sequence"/>
</dbReference>
<organism evidence="1 2">
    <name type="scientific">Caenorhabditis auriculariae</name>
    <dbReference type="NCBI Taxonomy" id="2777116"/>
    <lineage>
        <taxon>Eukaryota</taxon>
        <taxon>Metazoa</taxon>
        <taxon>Ecdysozoa</taxon>
        <taxon>Nematoda</taxon>
        <taxon>Chromadorea</taxon>
        <taxon>Rhabditida</taxon>
        <taxon>Rhabditina</taxon>
        <taxon>Rhabditomorpha</taxon>
        <taxon>Rhabditoidea</taxon>
        <taxon>Rhabditidae</taxon>
        <taxon>Peloderinae</taxon>
        <taxon>Caenorhabditis</taxon>
    </lineage>
</organism>
<dbReference type="EMBL" id="CAJGYM010000196">
    <property type="protein sequence ID" value="CAD6199706.1"/>
    <property type="molecule type" value="Genomic_DNA"/>
</dbReference>
<evidence type="ECO:0000313" key="2">
    <source>
        <dbReference type="Proteomes" id="UP000835052"/>
    </source>
</evidence>
<comment type="caution">
    <text evidence="1">The sequence shown here is derived from an EMBL/GenBank/DDBJ whole genome shotgun (WGS) entry which is preliminary data.</text>
</comment>
<keyword evidence="2" id="KW-1185">Reference proteome</keyword>